<dbReference type="Pfam" id="PF00672">
    <property type="entry name" value="HAMP"/>
    <property type="match status" value="1"/>
</dbReference>
<organism evidence="8 9">
    <name type="scientific">Solidesulfovibrio carbinolicus</name>
    <dbReference type="NCBI Taxonomy" id="296842"/>
    <lineage>
        <taxon>Bacteria</taxon>
        <taxon>Pseudomonadati</taxon>
        <taxon>Thermodesulfobacteriota</taxon>
        <taxon>Desulfovibrionia</taxon>
        <taxon>Desulfovibrionales</taxon>
        <taxon>Desulfovibrionaceae</taxon>
        <taxon>Solidesulfovibrio</taxon>
    </lineage>
</organism>
<dbReference type="AlphaFoldDB" id="A0A4P6HMJ2"/>
<evidence type="ECO:0000259" key="6">
    <source>
        <dbReference type="PROSITE" id="PS50111"/>
    </source>
</evidence>
<proteinExistence type="inferred from homology"/>
<dbReference type="InterPro" id="IPR024478">
    <property type="entry name" value="HlyB_4HB_MCP"/>
</dbReference>
<dbReference type="Gene3D" id="1.10.287.950">
    <property type="entry name" value="Methyl-accepting chemotaxis protein"/>
    <property type="match status" value="1"/>
</dbReference>
<evidence type="ECO:0000313" key="9">
    <source>
        <dbReference type="Proteomes" id="UP000293296"/>
    </source>
</evidence>
<dbReference type="RefSeq" id="WP_129352802.1">
    <property type="nucleotide sequence ID" value="NZ_CP026538.1"/>
</dbReference>
<dbReference type="SMART" id="SM00283">
    <property type="entry name" value="MA"/>
    <property type="match status" value="1"/>
</dbReference>
<keyword evidence="5" id="KW-0472">Membrane</keyword>
<dbReference type="OrthoDB" id="5444340at2"/>
<feature type="transmembrane region" description="Helical" evidence="5">
    <location>
        <begin position="190"/>
        <end position="214"/>
    </location>
</feature>
<accession>A0A4P6HMJ2</accession>
<feature type="coiled-coil region" evidence="4">
    <location>
        <begin position="551"/>
        <end position="585"/>
    </location>
</feature>
<dbReference type="Gene3D" id="6.10.340.10">
    <property type="match status" value="1"/>
</dbReference>
<dbReference type="PANTHER" id="PTHR32089">
    <property type="entry name" value="METHYL-ACCEPTING CHEMOTAXIS PROTEIN MCPB"/>
    <property type="match status" value="1"/>
</dbReference>
<dbReference type="SMART" id="SM00304">
    <property type="entry name" value="HAMP"/>
    <property type="match status" value="1"/>
</dbReference>
<evidence type="ECO:0000256" key="5">
    <source>
        <dbReference type="SAM" id="Phobius"/>
    </source>
</evidence>
<dbReference type="PROSITE" id="PS50111">
    <property type="entry name" value="CHEMOTAXIS_TRANSDUC_2"/>
    <property type="match status" value="1"/>
</dbReference>
<feature type="domain" description="Methyl-accepting transducer" evidence="6">
    <location>
        <begin position="312"/>
        <end position="548"/>
    </location>
</feature>
<feature type="domain" description="HAMP" evidence="7">
    <location>
        <begin position="212"/>
        <end position="264"/>
    </location>
</feature>
<dbReference type="PROSITE" id="PS50885">
    <property type="entry name" value="HAMP"/>
    <property type="match status" value="1"/>
</dbReference>
<evidence type="ECO:0000313" key="8">
    <source>
        <dbReference type="EMBL" id="QAZ67844.1"/>
    </source>
</evidence>
<protein>
    <submittedName>
        <fullName evidence="8">Methyl-accepting chemotaxis protein</fullName>
    </submittedName>
</protein>
<dbReference type="GO" id="GO:0016020">
    <property type="term" value="C:membrane"/>
    <property type="evidence" value="ECO:0007669"/>
    <property type="project" value="InterPro"/>
</dbReference>
<name>A0A4P6HMJ2_9BACT</name>
<reference evidence="8 9" key="1">
    <citation type="submission" date="2018-02" db="EMBL/GenBank/DDBJ databases">
        <title>Genome sequence of Desulfovibrio carbinolicus DSM 3852.</title>
        <authorList>
            <person name="Wilbanks E."/>
            <person name="Skennerton C.T."/>
            <person name="Orphan V.J."/>
        </authorList>
    </citation>
    <scope>NUCLEOTIDE SEQUENCE [LARGE SCALE GENOMIC DNA]</scope>
    <source>
        <strain evidence="8 9">DSM 3852</strain>
    </source>
</reference>
<dbReference type="KEGG" id="dcb:C3Y92_11685"/>
<dbReference type="CDD" id="cd06225">
    <property type="entry name" value="HAMP"/>
    <property type="match status" value="1"/>
</dbReference>
<evidence type="ECO:0000256" key="3">
    <source>
        <dbReference type="PROSITE-ProRule" id="PRU00284"/>
    </source>
</evidence>
<dbReference type="Proteomes" id="UP000293296">
    <property type="component" value="Chromosome"/>
</dbReference>
<evidence type="ECO:0000256" key="2">
    <source>
        <dbReference type="ARBA" id="ARBA00029447"/>
    </source>
</evidence>
<evidence type="ECO:0000256" key="1">
    <source>
        <dbReference type="ARBA" id="ARBA00023224"/>
    </source>
</evidence>
<dbReference type="GO" id="GO:0007165">
    <property type="term" value="P:signal transduction"/>
    <property type="evidence" value="ECO:0007669"/>
    <property type="project" value="UniProtKB-KW"/>
</dbReference>
<comment type="similarity">
    <text evidence="2">Belongs to the methyl-accepting chemotaxis (MCP) protein family.</text>
</comment>
<gene>
    <name evidence="8" type="ORF">C3Y92_11685</name>
</gene>
<sequence length="593" mass="60497">MGNVKVGVKLFSLVCVTALLTLVVGVLGYQGLVGLGSALSQVTGDVLPCVAGLGMVKEGLIAAQSAERTILVPELANSKEFERQRENLRAGLALADAGREIVDRIPLNEEEAAQWKAFNEALAGWRKTNAQVLELVAAGKRSNALTLSIGMSQLSQKKAMEALGFLLERSRGQADALAVSSLEDVHRRTMFLTAAVAACLLLSAALGIVITLSITRPLGKGVAFAKAVADGDLEADLDVSGRDEIAALAASMRRMLAALRDNIAAATARGEEAAGEAAKACQAMEEADGLRLAAENARRDGMHQAAQRLSEVAGTLSAAAASLSGHVDRATHGAREQSSRLAEAAASMGEMSATVLDVAQSAATADVTAASARDKASAGSDVVRRAMAGIGTARDKAQTLARDMDALGGQAEGIGRVLGVIADIADQTNLLALNAAIEAARAGEAGRGFAVVADEVRKLAEKTMAATAEVGQAVRDIQAGARRSVSGVGEAVAAIESANQLAGESGQALSAIVGLVETASDQVRSIAAASQQQSAASDSIEAAVAAVGTVSQDTAEAMEQAAQALADLSEQARVIEALIEELRGEATLAALPS</sequence>
<keyword evidence="5" id="KW-1133">Transmembrane helix</keyword>
<keyword evidence="5" id="KW-0812">Transmembrane</keyword>
<evidence type="ECO:0000259" key="7">
    <source>
        <dbReference type="PROSITE" id="PS50885"/>
    </source>
</evidence>
<evidence type="ECO:0000256" key="4">
    <source>
        <dbReference type="SAM" id="Coils"/>
    </source>
</evidence>
<keyword evidence="4" id="KW-0175">Coiled coil</keyword>
<dbReference type="EMBL" id="CP026538">
    <property type="protein sequence ID" value="QAZ67844.1"/>
    <property type="molecule type" value="Genomic_DNA"/>
</dbReference>
<feature type="transmembrane region" description="Helical" evidence="5">
    <location>
        <begin position="6"/>
        <end position="29"/>
    </location>
</feature>
<dbReference type="PANTHER" id="PTHR32089:SF112">
    <property type="entry name" value="LYSOZYME-LIKE PROTEIN-RELATED"/>
    <property type="match status" value="1"/>
</dbReference>
<dbReference type="SUPFAM" id="SSF58104">
    <property type="entry name" value="Methyl-accepting chemotaxis protein (MCP) signaling domain"/>
    <property type="match status" value="1"/>
</dbReference>
<dbReference type="Pfam" id="PF00015">
    <property type="entry name" value="MCPsignal"/>
    <property type="match status" value="1"/>
</dbReference>
<dbReference type="InterPro" id="IPR004089">
    <property type="entry name" value="MCPsignal_dom"/>
</dbReference>
<dbReference type="InterPro" id="IPR003660">
    <property type="entry name" value="HAMP_dom"/>
</dbReference>
<dbReference type="Pfam" id="PF12729">
    <property type="entry name" value="4HB_MCP_1"/>
    <property type="match status" value="1"/>
</dbReference>
<keyword evidence="9" id="KW-1185">Reference proteome</keyword>
<keyword evidence="1 3" id="KW-0807">Transducer</keyword>